<dbReference type="OrthoDB" id="77494at2759"/>
<feature type="domain" description="Ty3 transposon capsid-like protein" evidence="1">
    <location>
        <begin position="6"/>
        <end position="145"/>
    </location>
</feature>
<reference evidence="2 3" key="1">
    <citation type="journal article" date="2018" name="Sci. Rep.">
        <title>Genomic signatures of local adaptation to the degree of environmental predictability in rotifers.</title>
        <authorList>
            <person name="Franch-Gras L."/>
            <person name="Hahn C."/>
            <person name="Garcia-Roger E.M."/>
            <person name="Carmona M.J."/>
            <person name="Serra M."/>
            <person name="Gomez A."/>
        </authorList>
    </citation>
    <scope>NUCLEOTIDE SEQUENCE [LARGE SCALE GENOMIC DNA]</scope>
    <source>
        <strain evidence="2">HYR1</strain>
    </source>
</reference>
<proteinExistence type="predicted"/>
<dbReference type="InterPro" id="IPR021109">
    <property type="entry name" value="Peptidase_aspartic_dom_sf"/>
</dbReference>
<evidence type="ECO:0000313" key="2">
    <source>
        <dbReference type="EMBL" id="RNA01434.1"/>
    </source>
</evidence>
<keyword evidence="3" id="KW-1185">Reference proteome</keyword>
<sequence>WLYIVELILEGHGVTQDKSKILFASSYLRDSALHEYQAFTKNRDRNSISMVQFKNMLKERYRRKDHELYMRDKLRGLRQSKDIGNYINDFRKILNQISEISEYDQITYFTQGLSELTENYVRLRNPESLQKAIEYAEDYNRFNTSRHPRNADLLMINRKNFGNKFSKRYKKTLLKDNHNTDSCYNNKKSKPKVDYKRETVAYLNFVITNILHIEILLGLDWFEQTKAIIDPSRRQLSIPGKRICLNPNSEESDDDYSYNSIYSIEDDDLTNEIVELNYDDYPPLIDNKKLNFLFVQNKNSFSLSLNDLGLCKSVPLK</sequence>
<evidence type="ECO:0000313" key="3">
    <source>
        <dbReference type="Proteomes" id="UP000276133"/>
    </source>
</evidence>
<evidence type="ECO:0000259" key="1">
    <source>
        <dbReference type="Pfam" id="PF19259"/>
    </source>
</evidence>
<accession>A0A3M7PQZ1</accession>
<dbReference type="AlphaFoldDB" id="A0A3M7PQZ1"/>
<dbReference type="Proteomes" id="UP000276133">
    <property type="component" value="Unassembled WGS sequence"/>
</dbReference>
<protein>
    <recommendedName>
        <fullName evidence="1">Ty3 transposon capsid-like protein domain-containing protein</fullName>
    </recommendedName>
</protein>
<name>A0A3M7PQZ1_BRAPC</name>
<dbReference type="InterPro" id="IPR045358">
    <property type="entry name" value="Ty3_capsid"/>
</dbReference>
<dbReference type="EMBL" id="REGN01009327">
    <property type="protein sequence ID" value="RNA01434.1"/>
    <property type="molecule type" value="Genomic_DNA"/>
</dbReference>
<feature type="non-terminal residue" evidence="2">
    <location>
        <position position="1"/>
    </location>
</feature>
<comment type="caution">
    <text evidence="2">The sequence shown here is derived from an EMBL/GenBank/DDBJ whole genome shotgun (WGS) entry which is preliminary data.</text>
</comment>
<gene>
    <name evidence="2" type="ORF">BpHYR1_004997</name>
</gene>
<organism evidence="2 3">
    <name type="scientific">Brachionus plicatilis</name>
    <name type="common">Marine rotifer</name>
    <name type="synonym">Brachionus muelleri</name>
    <dbReference type="NCBI Taxonomy" id="10195"/>
    <lineage>
        <taxon>Eukaryota</taxon>
        <taxon>Metazoa</taxon>
        <taxon>Spiralia</taxon>
        <taxon>Gnathifera</taxon>
        <taxon>Rotifera</taxon>
        <taxon>Eurotatoria</taxon>
        <taxon>Monogononta</taxon>
        <taxon>Pseudotrocha</taxon>
        <taxon>Ploima</taxon>
        <taxon>Brachionidae</taxon>
        <taxon>Brachionus</taxon>
    </lineage>
</organism>
<dbReference type="Gene3D" id="2.40.70.10">
    <property type="entry name" value="Acid Proteases"/>
    <property type="match status" value="1"/>
</dbReference>
<dbReference type="Pfam" id="PF19259">
    <property type="entry name" value="Ty3_capsid"/>
    <property type="match status" value="1"/>
</dbReference>